<keyword evidence="6" id="KW-1185">Reference proteome</keyword>
<dbReference type="Pfam" id="PF14432">
    <property type="entry name" value="DYW_deaminase"/>
    <property type="match status" value="1"/>
</dbReference>
<dbReference type="InterPro" id="IPR002885">
    <property type="entry name" value="PPR_rpt"/>
</dbReference>
<feature type="domain" description="DYW" evidence="4">
    <location>
        <begin position="593"/>
        <end position="685"/>
    </location>
</feature>
<dbReference type="EMBL" id="PDCK01000043">
    <property type="protein sequence ID" value="PRQ30644.1"/>
    <property type="molecule type" value="Genomic_DNA"/>
</dbReference>
<dbReference type="InterPro" id="IPR046960">
    <property type="entry name" value="PPR_At4g14850-like_plant"/>
</dbReference>
<evidence type="ECO:0000313" key="5">
    <source>
        <dbReference type="EMBL" id="PRQ30644.1"/>
    </source>
</evidence>
<evidence type="ECO:0000256" key="3">
    <source>
        <dbReference type="PROSITE-ProRule" id="PRU00708"/>
    </source>
</evidence>
<dbReference type="OrthoDB" id="428658at2759"/>
<accession>A0A2P6Q910</accession>
<evidence type="ECO:0000259" key="4">
    <source>
        <dbReference type="Pfam" id="PF14432"/>
    </source>
</evidence>
<dbReference type="GO" id="GO:0003723">
    <property type="term" value="F:RNA binding"/>
    <property type="evidence" value="ECO:0007669"/>
    <property type="project" value="InterPro"/>
</dbReference>
<dbReference type="AlphaFoldDB" id="A0A2P6Q910"/>
<dbReference type="Gene3D" id="1.25.40.10">
    <property type="entry name" value="Tetratricopeptide repeat domain"/>
    <property type="match status" value="5"/>
</dbReference>
<dbReference type="Pfam" id="PF20431">
    <property type="entry name" value="E_motif"/>
    <property type="match status" value="1"/>
</dbReference>
<dbReference type="Pfam" id="PF13041">
    <property type="entry name" value="PPR_2"/>
    <property type="match status" value="3"/>
</dbReference>
<organism evidence="5 6">
    <name type="scientific">Rosa chinensis</name>
    <name type="common">China rose</name>
    <dbReference type="NCBI Taxonomy" id="74649"/>
    <lineage>
        <taxon>Eukaryota</taxon>
        <taxon>Viridiplantae</taxon>
        <taxon>Streptophyta</taxon>
        <taxon>Embryophyta</taxon>
        <taxon>Tracheophyta</taxon>
        <taxon>Spermatophyta</taxon>
        <taxon>Magnoliopsida</taxon>
        <taxon>eudicotyledons</taxon>
        <taxon>Gunneridae</taxon>
        <taxon>Pentapetalae</taxon>
        <taxon>rosids</taxon>
        <taxon>fabids</taxon>
        <taxon>Rosales</taxon>
        <taxon>Rosaceae</taxon>
        <taxon>Rosoideae</taxon>
        <taxon>Rosoideae incertae sedis</taxon>
        <taxon>Rosa</taxon>
    </lineage>
</organism>
<feature type="repeat" description="PPR" evidence="3">
    <location>
        <begin position="41"/>
        <end position="75"/>
    </location>
</feature>
<dbReference type="FunFam" id="1.25.40.10:FF:000344">
    <property type="entry name" value="Pentatricopeptide repeat-containing protein"/>
    <property type="match status" value="1"/>
</dbReference>
<feature type="repeat" description="PPR" evidence="3">
    <location>
        <begin position="379"/>
        <end position="413"/>
    </location>
</feature>
<reference evidence="5 6" key="1">
    <citation type="journal article" date="2018" name="Nat. Genet.">
        <title>The Rosa genome provides new insights in the design of modern roses.</title>
        <authorList>
            <person name="Bendahmane M."/>
        </authorList>
    </citation>
    <scope>NUCLEOTIDE SEQUENCE [LARGE SCALE GENOMIC DNA]</scope>
    <source>
        <strain evidence="6">cv. Old Blush</strain>
    </source>
</reference>
<dbReference type="SMR" id="A0A2P6Q910"/>
<feature type="repeat" description="PPR" evidence="3">
    <location>
        <begin position="278"/>
        <end position="312"/>
    </location>
</feature>
<dbReference type="FunFam" id="1.25.40.10:FF:003116">
    <property type="entry name" value="Uncharacterized protein"/>
    <property type="match status" value="1"/>
</dbReference>
<dbReference type="GO" id="GO:0008270">
    <property type="term" value="F:zinc ion binding"/>
    <property type="evidence" value="ECO:0007669"/>
    <property type="project" value="InterPro"/>
</dbReference>
<dbReference type="Proteomes" id="UP000238479">
    <property type="component" value="Chromosome 5"/>
</dbReference>
<dbReference type="InterPro" id="IPR032867">
    <property type="entry name" value="DYW_dom"/>
</dbReference>
<name>A0A2P6Q910_ROSCH</name>
<evidence type="ECO:0000256" key="1">
    <source>
        <dbReference type="ARBA" id="ARBA00006643"/>
    </source>
</evidence>
<feature type="repeat" description="PPR" evidence="3">
    <location>
        <begin position="243"/>
        <end position="277"/>
    </location>
</feature>
<dbReference type="PANTHER" id="PTHR47926">
    <property type="entry name" value="PENTATRICOPEPTIDE REPEAT-CONTAINING PROTEIN"/>
    <property type="match status" value="1"/>
</dbReference>
<dbReference type="NCBIfam" id="TIGR00756">
    <property type="entry name" value="PPR"/>
    <property type="match status" value="7"/>
</dbReference>
<keyword evidence="2" id="KW-0677">Repeat</keyword>
<gene>
    <name evidence="5" type="ORF">RchiOBHm_Chr5g0026861</name>
</gene>
<feature type="repeat" description="PPR" evidence="3">
    <location>
        <begin position="111"/>
        <end position="141"/>
    </location>
</feature>
<dbReference type="PANTHER" id="PTHR47926:SF426">
    <property type="entry name" value="TETRATRICOPEPTIDE-LIKE HELICAL DOMAIN SUPERFAMILY, DYW DOMAIN-CONTAINING PROTEIN"/>
    <property type="match status" value="1"/>
</dbReference>
<feature type="repeat" description="PPR" evidence="3">
    <location>
        <begin position="142"/>
        <end position="176"/>
    </location>
</feature>
<dbReference type="GO" id="GO:0009451">
    <property type="term" value="P:RNA modification"/>
    <property type="evidence" value="ECO:0007669"/>
    <property type="project" value="InterPro"/>
</dbReference>
<dbReference type="OMA" id="DMFGKCK"/>
<dbReference type="InterPro" id="IPR011990">
    <property type="entry name" value="TPR-like_helical_dom_sf"/>
</dbReference>
<evidence type="ECO:0000256" key="2">
    <source>
        <dbReference type="ARBA" id="ARBA00022737"/>
    </source>
</evidence>
<comment type="similarity">
    <text evidence="1">Belongs to the PPR family. PCMP-H subfamily.</text>
</comment>
<feature type="repeat" description="PPR" evidence="3">
    <location>
        <begin position="449"/>
        <end position="479"/>
    </location>
</feature>
<proteinExistence type="inferred from homology"/>
<dbReference type="FunFam" id="1.25.40.10:FF:000031">
    <property type="entry name" value="Pentatricopeptide repeat-containing protein mitochondrial"/>
    <property type="match status" value="1"/>
</dbReference>
<comment type="caution">
    <text evidence="5">The sequence shown here is derived from an EMBL/GenBank/DDBJ whole genome shotgun (WGS) entry which is preliminary data.</text>
</comment>
<dbReference type="Pfam" id="PF01535">
    <property type="entry name" value="PPR"/>
    <property type="match status" value="3"/>
</dbReference>
<dbReference type="InterPro" id="IPR046848">
    <property type="entry name" value="E_motif"/>
</dbReference>
<dbReference type="FunFam" id="1.25.40.10:FF:000366">
    <property type="entry name" value="Pentatricopeptide (PPR) repeat-containing protein"/>
    <property type="match status" value="1"/>
</dbReference>
<dbReference type="Gramene" id="PRQ30644">
    <property type="protein sequence ID" value="PRQ30644"/>
    <property type="gene ID" value="RchiOBHm_Chr5g0026861"/>
</dbReference>
<sequence>MLSKLPTNVPSHLSLRFLKIHCNSGDLQRARQVFDQIPEPDLRAWTLLISAYTRRGLLREAINLYTSLRARNIAPDNLLILSVAKACAVLGDPRKATELHDEAIRFGFHLDVALGNAMVDMFGKCKNVDGARRVFDEMPRKDVISWTCLCSCYVHCGMPRQGLVAFREMGLSGVRPNAVTVSTILPACSELRDLNSGREIHGFVVKHGMGGNVFVSSALVKVYASCVSIKHAHQVFDKMSERDVVSWNVLLTAYFSNGEWEKGMALFCRMRNEGVRLDGASWNAVICGCLNNGETEQALKMLGKMQESGFKPNQITVTSLLPACKDLESLRAGKEVHSYIFRNCLMDDLASTTALVFMYAKCGELELSRRVFNMMPKKDTVAWNTMIIGNSMHGNGGEALLLYRNMLESGVKPNSVTYTGVLCGCSHSRLVDEGIKVFYSMRDHLVEPDADHYSCLVDVLSRAGRVEEAYQFIQRMPMEPTAGAWGALLGACRVHRNVELAKIAASRLFEIEPDNPGNYVLLSNIFVTAKRWEEASETRKLMRDRGVTKTPGCSWVQLRNRVYSFVAGDRSNENSEKIYKFLEGMGEKMRLAGFVPNTDFVLQDVDQEEKVGTLCNHSEKLAVAFAILNLNGESTIRVFKNLRICGDCHNAIKYMAKIVGVRIIVRDSLRFHHFDDGDCSCGDFW</sequence>
<protein>
    <submittedName>
        <fullName evidence="5">Putative tetratricopeptide-like helical domain, DYW domain-containing protein</fullName>
    </submittedName>
</protein>
<dbReference type="Pfam" id="PF12854">
    <property type="entry name" value="PPR_1"/>
    <property type="match status" value="1"/>
</dbReference>
<feature type="repeat" description="PPR" evidence="3">
    <location>
        <begin position="414"/>
        <end position="448"/>
    </location>
</feature>
<dbReference type="PROSITE" id="PS51375">
    <property type="entry name" value="PPR"/>
    <property type="match status" value="8"/>
</dbReference>
<dbReference type="SUPFAM" id="SSF48452">
    <property type="entry name" value="TPR-like"/>
    <property type="match status" value="1"/>
</dbReference>
<evidence type="ECO:0000313" key="6">
    <source>
        <dbReference type="Proteomes" id="UP000238479"/>
    </source>
</evidence>